<sequence>MGRMRSHDVLDFSNGIDENLRLNSIHFLSKVRSAAAHGFKVPLEPLDDNVMGLIEAAVTDKWFGICENNVSFHRSLTQALLFDPVKSEEGR</sequence>
<gene>
    <name evidence="1" type="ORF">AZE42_06672</name>
</gene>
<protein>
    <submittedName>
        <fullName evidence="1">Uncharacterized protein</fullName>
    </submittedName>
</protein>
<accession>A0A1J8Q8H4</accession>
<evidence type="ECO:0000313" key="1">
    <source>
        <dbReference type="EMBL" id="OJA09584.1"/>
    </source>
</evidence>
<dbReference type="AlphaFoldDB" id="A0A1J8Q8H4"/>
<keyword evidence="2" id="KW-1185">Reference proteome</keyword>
<dbReference type="OrthoDB" id="10257284at2759"/>
<dbReference type="EMBL" id="LVVM01005868">
    <property type="protein sequence ID" value="OJA09584.1"/>
    <property type="molecule type" value="Genomic_DNA"/>
</dbReference>
<comment type="caution">
    <text evidence="1">The sequence shown here is derived from an EMBL/GenBank/DDBJ whole genome shotgun (WGS) entry which is preliminary data.</text>
</comment>
<name>A0A1J8Q8H4_9AGAM</name>
<reference evidence="1 2" key="1">
    <citation type="submission" date="2016-03" db="EMBL/GenBank/DDBJ databases">
        <title>Comparative genomics of the ectomycorrhizal sister species Rhizopogon vinicolor and Rhizopogon vesiculosus (Basidiomycota: Boletales) reveals a divergence of the mating type B locus.</title>
        <authorList>
            <person name="Mujic A.B."/>
            <person name="Kuo A."/>
            <person name="Tritt A."/>
            <person name="Lipzen A."/>
            <person name="Chen C."/>
            <person name="Johnson J."/>
            <person name="Sharma A."/>
            <person name="Barry K."/>
            <person name="Grigoriev I.V."/>
            <person name="Spatafora J.W."/>
        </authorList>
    </citation>
    <scope>NUCLEOTIDE SEQUENCE [LARGE SCALE GENOMIC DNA]</scope>
    <source>
        <strain evidence="1 2">AM-OR11-056</strain>
    </source>
</reference>
<dbReference type="Proteomes" id="UP000183567">
    <property type="component" value="Unassembled WGS sequence"/>
</dbReference>
<evidence type="ECO:0000313" key="2">
    <source>
        <dbReference type="Proteomes" id="UP000183567"/>
    </source>
</evidence>
<organism evidence="1 2">
    <name type="scientific">Rhizopogon vesiculosus</name>
    <dbReference type="NCBI Taxonomy" id="180088"/>
    <lineage>
        <taxon>Eukaryota</taxon>
        <taxon>Fungi</taxon>
        <taxon>Dikarya</taxon>
        <taxon>Basidiomycota</taxon>
        <taxon>Agaricomycotina</taxon>
        <taxon>Agaricomycetes</taxon>
        <taxon>Agaricomycetidae</taxon>
        <taxon>Boletales</taxon>
        <taxon>Suillineae</taxon>
        <taxon>Rhizopogonaceae</taxon>
        <taxon>Rhizopogon</taxon>
    </lineage>
</organism>
<proteinExistence type="predicted"/>